<evidence type="ECO:0000313" key="2">
    <source>
        <dbReference type="Proteomes" id="UP000053797"/>
    </source>
</evidence>
<dbReference type="RefSeq" id="WP_053451907.1">
    <property type="nucleotide sequence ID" value="NZ_FMYN01000007.1"/>
</dbReference>
<evidence type="ECO:0000313" key="1">
    <source>
        <dbReference type="EMBL" id="KSU47695.1"/>
    </source>
</evidence>
<dbReference type="Pfam" id="PF11213">
    <property type="entry name" value="DUF3006"/>
    <property type="match status" value="1"/>
</dbReference>
<name>A0A0V8GC21_9BACL</name>
<dbReference type="Proteomes" id="UP000053797">
    <property type="component" value="Unassembled WGS sequence"/>
</dbReference>
<proteinExistence type="predicted"/>
<comment type="caution">
    <text evidence="1">The sequence shown here is derived from an EMBL/GenBank/DDBJ whole genome shotgun (WGS) entry which is preliminary data.</text>
</comment>
<reference evidence="1 2" key="1">
    <citation type="journal article" date="2015" name="Int. J. Syst. Evol. Microbiol.">
        <title>Exiguobacterium enclense sp. nov., isolated from sediment.</title>
        <authorList>
            <person name="Dastager S.G."/>
            <person name="Mawlankar R."/>
            <person name="Sonalkar V.V."/>
            <person name="Thorat M.N."/>
            <person name="Mual P."/>
            <person name="Verma A."/>
            <person name="Krishnamurthi S."/>
            <person name="Tang S.K."/>
            <person name="Li W.J."/>
        </authorList>
    </citation>
    <scope>NUCLEOTIDE SEQUENCE [LARGE SCALE GENOMIC DNA]</scope>
    <source>
        <strain evidence="1 2">NIO-1109</strain>
    </source>
</reference>
<dbReference type="EMBL" id="LNQL01000007">
    <property type="protein sequence ID" value="KSU47695.1"/>
    <property type="molecule type" value="Genomic_DNA"/>
</dbReference>
<dbReference type="AlphaFoldDB" id="A0A0V8GC21"/>
<dbReference type="OrthoDB" id="164847at2"/>
<organism evidence="1 2">
    <name type="scientific">Exiguobacterium indicum</name>
    <dbReference type="NCBI Taxonomy" id="296995"/>
    <lineage>
        <taxon>Bacteria</taxon>
        <taxon>Bacillati</taxon>
        <taxon>Bacillota</taxon>
        <taxon>Bacilli</taxon>
        <taxon>Bacillales</taxon>
        <taxon>Bacillales Family XII. Incertae Sedis</taxon>
        <taxon>Exiguobacterium</taxon>
    </lineage>
</organism>
<dbReference type="InterPro" id="IPR021377">
    <property type="entry name" value="DUF3006"/>
</dbReference>
<accession>A0A0V8GC21</accession>
<sequence length="74" mass="9045">MKKRKGIIDRIEEKWVVVEFDDGMRDILISRFPMTVESGDVIWMDEYGHIEKDDRERQRLSNEIDELMEELWED</sequence>
<protein>
    <submittedName>
        <fullName evidence="1">Uncharacterized protein</fullName>
    </submittedName>
</protein>
<gene>
    <name evidence="1" type="ORF">AS033_15690</name>
</gene>